<dbReference type="InterPro" id="IPR019734">
    <property type="entry name" value="TPR_rpt"/>
</dbReference>
<evidence type="ECO:0000256" key="3">
    <source>
        <dbReference type="SAM" id="SignalP"/>
    </source>
</evidence>
<protein>
    <submittedName>
        <fullName evidence="4">Uncharacterized protein</fullName>
    </submittedName>
</protein>
<feature type="chain" id="PRO_5016717533" evidence="3">
    <location>
        <begin position="20"/>
        <end position="190"/>
    </location>
</feature>
<evidence type="ECO:0000256" key="1">
    <source>
        <dbReference type="PROSITE-ProRule" id="PRU00339"/>
    </source>
</evidence>
<reference evidence="4 5" key="1">
    <citation type="submission" date="2018-07" db="EMBL/GenBank/DDBJ databases">
        <authorList>
            <person name="Quirk P.G."/>
            <person name="Krulwich T.A."/>
        </authorList>
    </citation>
    <scope>NUCLEOTIDE SEQUENCE [LARGE SCALE GENOMIC DNA]</scope>
    <source>
        <strain evidence="4 5">CC-BB4</strain>
    </source>
</reference>
<gene>
    <name evidence="4" type="ORF">DW352_19495</name>
</gene>
<name>A0A346A015_9HYPH</name>
<keyword evidence="3" id="KW-0732">Signal</keyword>
<feature type="signal peptide" evidence="3">
    <location>
        <begin position="1"/>
        <end position="19"/>
    </location>
</feature>
<dbReference type="PROSITE" id="PS50005">
    <property type="entry name" value="TPR"/>
    <property type="match status" value="1"/>
</dbReference>
<proteinExistence type="predicted"/>
<organism evidence="4 5">
    <name type="scientific">Pseudolabrys taiwanensis</name>
    <dbReference type="NCBI Taxonomy" id="331696"/>
    <lineage>
        <taxon>Bacteria</taxon>
        <taxon>Pseudomonadati</taxon>
        <taxon>Pseudomonadota</taxon>
        <taxon>Alphaproteobacteria</taxon>
        <taxon>Hyphomicrobiales</taxon>
        <taxon>Xanthobacteraceae</taxon>
        <taxon>Pseudolabrys</taxon>
    </lineage>
</organism>
<dbReference type="Pfam" id="PF13432">
    <property type="entry name" value="TPR_16"/>
    <property type="match status" value="1"/>
</dbReference>
<keyword evidence="5" id="KW-1185">Reference proteome</keyword>
<dbReference type="SMART" id="SM00028">
    <property type="entry name" value="TPR"/>
    <property type="match status" value="3"/>
</dbReference>
<keyword evidence="1" id="KW-0802">TPR repeat</keyword>
<dbReference type="KEGG" id="ptaw:DW352_19495"/>
<dbReference type="SUPFAM" id="SSF48452">
    <property type="entry name" value="TPR-like"/>
    <property type="match status" value="1"/>
</dbReference>
<feature type="repeat" description="TPR" evidence="1">
    <location>
        <begin position="68"/>
        <end position="101"/>
    </location>
</feature>
<dbReference type="Gene3D" id="1.25.40.10">
    <property type="entry name" value="Tetratricopeptide repeat domain"/>
    <property type="match status" value="1"/>
</dbReference>
<dbReference type="AlphaFoldDB" id="A0A346A015"/>
<dbReference type="OrthoDB" id="8445347at2"/>
<evidence type="ECO:0000256" key="2">
    <source>
        <dbReference type="SAM" id="MobiDB-lite"/>
    </source>
</evidence>
<feature type="region of interest" description="Disordered" evidence="2">
    <location>
        <begin position="49"/>
        <end position="71"/>
    </location>
</feature>
<dbReference type="InterPro" id="IPR011990">
    <property type="entry name" value="TPR-like_helical_dom_sf"/>
</dbReference>
<accession>A0A346A015</accession>
<dbReference type="Proteomes" id="UP000254889">
    <property type="component" value="Chromosome"/>
</dbReference>
<sequence length="190" mass="20640">MPRTLVIAALGLWLAGCNALTTTQSDGLGLKSDGSDAFASASPDIAKAEALPTGDTTTTEPGLFGGNPGDDLNQGKKYFRVGNYGMAERYFRRAVELHPRDAESWIGLAAAYDRLRRFDLADRAYSEAIRLVGPTVEILNNQGYSYMLRGDLKRARQTLLMAQRKDPANRFVQNNLQLLAASAGEAKAVE</sequence>
<dbReference type="EMBL" id="CP031417">
    <property type="protein sequence ID" value="AXK82512.1"/>
    <property type="molecule type" value="Genomic_DNA"/>
</dbReference>
<evidence type="ECO:0000313" key="4">
    <source>
        <dbReference type="EMBL" id="AXK82512.1"/>
    </source>
</evidence>
<dbReference type="PROSITE" id="PS51257">
    <property type="entry name" value="PROKAR_LIPOPROTEIN"/>
    <property type="match status" value="1"/>
</dbReference>
<evidence type="ECO:0000313" key="5">
    <source>
        <dbReference type="Proteomes" id="UP000254889"/>
    </source>
</evidence>